<dbReference type="PROSITE" id="PS00136">
    <property type="entry name" value="SUBTILASE_ASP"/>
    <property type="match status" value="1"/>
</dbReference>
<dbReference type="AlphaFoldDB" id="A0A191Z1I8"/>
<dbReference type="SUPFAM" id="SSF52743">
    <property type="entry name" value="Subtilisin-like"/>
    <property type="match status" value="1"/>
</dbReference>
<evidence type="ECO:0000256" key="1">
    <source>
        <dbReference type="ARBA" id="ARBA00011073"/>
    </source>
</evidence>
<dbReference type="InterPro" id="IPR000209">
    <property type="entry name" value="Peptidase_S8/S53_dom"/>
</dbReference>
<dbReference type="InterPro" id="IPR015500">
    <property type="entry name" value="Peptidase_S8_subtilisin-rel"/>
</dbReference>
<keyword evidence="4 5" id="KW-0720">Serine protease</keyword>
<evidence type="ECO:0000256" key="5">
    <source>
        <dbReference type="PROSITE-ProRule" id="PRU01240"/>
    </source>
</evidence>
<dbReference type="InterPro" id="IPR023827">
    <property type="entry name" value="Peptidase_S8_Asp-AS"/>
</dbReference>
<name>A0A191Z1I8_9PSED</name>
<dbReference type="InterPro" id="IPR050131">
    <property type="entry name" value="Peptidase_S8_subtilisin-like"/>
</dbReference>
<dbReference type="Pfam" id="PF00082">
    <property type="entry name" value="Peptidase_S8"/>
    <property type="match status" value="1"/>
</dbReference>
<protein>
    <submittedName>
        <fullName evidence="8">Peptidase S8</fullName>
    </submittedName>
</protein>
<dbReference type="CDD" id="cd04847">
    <property type="entry name" value="Peptidases_S8_Subtilisin_like_2"/>
    <property type="match status" value="1"/>
</dbReference>
<comment type="similarity">
    <text evidence="1 5">Belongs to the peptidase S8 family.</text>
</comment>
<evidence type="ECO:0000256" key="3">
    <source>
        <dbReference type="ARBA" id="ARBA00022801"/>
    </source>
</evidence>
<dbReference type="EMBL" id="CP014870">
    <property type="protein sequence ID" value="ANJ59050.1"/>
    <property type="molecule type" value="Genomic_DNA"/>
</dbReference>
<evidence type="ECO:0000313" key="9">
    <source>
        <dbReference type="Proteomes" id="UP000078354"/>
    </source>
</evidence>
<dbReference type="PANTHER" id="PTHR43806">
    <property type="entry name" value="PEPTIDASE S8"/>
    <property type="match status" value="1"/>
</dbReference>
<reference evidence="8 9" key="1">
    <citation type="journal article" date="2018" name="Syst. Appl. Microbiol.">
        <title>Pseudomonas silesiensis sp. nov. strain A3T isolated from a biological pesticide sewage treatment plant and analysis of the complete genome sequence.</title>
        <authorList>
            <person name="Kaminski M.A."/>
            <person name="Furmanczyk E.M."/>
            <person name="Sobczak A."/>
            <person name="Dziembowski A."/>
            <person name="Lipinski L."/>
        </authorList>
    </citation>
    <scope>NUCLEOTIDE SEQUENCE [LARGE SCALE GENOMIC DNA]</scope>
    <source>
        <strain evidence="8 9">A3</strain>
    </source>
</reference>
<sequence length="807" mass="90992">MPQDYKHLPIVKETLTNDRRTRQFNPPKPERGNMQAHGQRLGGNLRDAVANARLQQRSDDSRLVLKIRYSGMFDFTKMIRHGVEFVSQEDKNICIVFASEKGLAEFADHLARLGINDDEMTYRAILEALDGIDNWTKEDRQSWAISTFGLPQTNTFKLDIELWPIQYSQHPERARLIGLFDAWLKEAGISYTDKVNLDSLLMYRVEVNEAQANFLLSHQDVRLVDLPPRTGVDFKSLDLDINDVPLTIPSPLDTSPKICILDSGINTNHPLLKSCIGEAVSFIDGESPEDISGHGTAVAGIAAYGDLEACTASGYWQPSAWIFSGKILKHDAQTGEPVFDVKTIEQTLDSAIQYFLQTYGCKIFNLSIGNLNAPYNNRHVRGMAYILDQLSRKHGILFIVSTGNFTGSTSPPVPVNSWREEYPDYLMNSQSVIIDPAPAMNVLTVGSLAKHTATTTAQRYPEINELCPASEDQPSPFTRHGPSVRGALKPEVVATGGNIATLMRRKDEQWKSVPAGLGVLTLNHNFIGKTLLSEMSGTSFAAPYITYLAARLSSEYPDASANMLRAMLVNHATVPVNCISTFDEAWRNQYRKENGWRELPREVCGYGKIDDDVLYRSSDAAVVLMAEESIENNAHQFFELPLPEDFLRSKRSTRELKVSFAYSPPVRTTRIEYLGTRMFFRLVRGNSLSEVQKHFNHDTQDDHEPVNDSVDGDRRSVSTTIRDKGTVQASTWTFKLLQPNTKWFVVVTRNDRDWGNALCEQKEKYSLVVTVTDHENIEATLYADIQLRLQEMARAREQERERTRLSL</sequence>
<dbReference type="InterPro" id="IPR034074">
    <property type="entry name" value="Y4bN_pept_dom"/>
</dbReference>
<dbReference type="PANTHER" id="PTHR43806:SF11">
    <property type="entry name" value="CEREVISIN-RELATED"/>
    <property type="match status" value="1"/>
</dbReference>
<dbReference type="GO" id="GO:0006508">
    <property type="term" value="P:proteolysis"/>
    <property type="evidence" value="ECO:0007669"/>
    <property type="project" value="UniProtKB-KW"/>
</dbReference>
<dbReference type="Gene3D" id="3.40.50.200">
    <property type="entry name" value="Peptidase S8/S53 domain"/>
    <property type="match status" value="1"/>
</dbReference>
<evidence type="ECO:0000256" key="6">
    <source>
        <dbReference type="SAM" id="MobiDB-lite"/>
    </source>
</evidence>
<keyword evidence="9" id="KW-1185">Reference proteome</keyword>
<gene>
    <name evidence="8" type="ORF">PMA3_29325</name>
</gene>
<feature type="active site" description="Charge relay system" evidence="5">
    <location>
        <position position="262"/>
    </location>
</feature>
<dbReference type="GO" id="GO:0004252">
    <property type="term" value="F:serine-type endopeptidase activity"/>
    <property type="evidence" value="ECO:0007669"/>
    <property type="project" value="UniProtKB-UniRule"/>
</dbReference>
<dbReference type="PRINTS" id="PR00723">
    <property type="entry name" value="SUBTILISIN"/>
</dbReference>
<dbReference type="RefSeq" id="WP_064680412.1">
    <property type="nucleotide sequence ID" value="NZ_CP014870.1"/>
</dbReference>
<dbReference type="InterPro" id="IPR036852">
    <property type="entry name" value="Peptidase_S8/S53_dom_sf"/>
</dbReference>
<dbReference type="PROSITE" id="PS51892">
    <property type="entry name" value="SUBTILASE"/>
    <property type="match status" value="1"/>
</dbReference>
<accession>A0A191Z1I8</accession>
<dbReference type="Proteomes" id="UP000078354">
    <property type="component" value="Chromosome"/>
</dbReference>
<dbReference type="KEGG" id="psil:PMA3_29325"/>
<proteinExistence type="inferred from homology"/>
<evidence type="ECO:0000256" key="2">
    <source>
        <dbReference type="ARBA" id="ARBA00022670"/>
    </source>
</evidence>
<dbReference type="OrthoDB" id="9768989at2"/>
<feature type="region of interest" description="Disordered" evidence="6">
    <location>
        <begin position="696"/>
        <end position="716"/>
    </location>
</feature>
<feature type="active site" description="Charge relay system" evidence="5">
    <location>
        <position position="539"/>
    </location>
</feature>
<feature type="active site" description="Charge relay system" evidence="5">
    <location>
        <position position="294"/>
    </location>
</feature>
<keyword evidence="2 5" id="KW-0645">Protease</keyword>
<feature type="domain" description="Peptidase S8/S53" evidence="7">
    <location>
        <begin position="255"/>
        <end position="587"/>
    </location>
</feature>
<feature type="region of interest" description="Disordered" evidence="6">
    <location>
        <begin position="20"/>
        <end position="41"/>
    </location>
</feature>
<keyword evidence="3 5" id="KW-0378">Hydrolase</keyword>
<organism evidence="8 9">
    <name type="scientific">Pseudomonas silesiensis</name>
    <dbReference type="NCBI Taxonomy" id="1853130"/>
    <lineage>
        <taxon>Bacteria</taxon>
        <taxon>Pseudomonadati</taxon>
        <taxon>Pseudomonadota</taxon>
        <taxon>Gammaproteobacteria</taxon>
        <taxon>Pseudomonadales</taxon>
        <taxon>Pseudomonadaceae</taxon>
        <taxon>Pseudomonas</taxon>
    </lineage>
</organism>
<dbReference type="STRING" id="1853130.PMA3_29325"/>
<evidence type="ECO:0000313" key="8">
    <source>
        <dbReference type="EMBL" id="ANJ59050.1"/>
    </source>
</evidence>
<evidence type="ECO:0000259" key="7">
    <source>
        <dbReference type="Pfam" id="PF00082"/>
    </source>
</evidence>
<evidence type="ECO:0000256" key="4">
    <source>
        <dbReference type="ARBA" id="ARBA00022825"/>
    </source>
</evidence>